<protein>
    <submittedName>
        <fullName evidence="3">Uncharacterized protein</fullName>
    </submittedName>
</protein>
<accession>A0A7U3VPK7</accession>
<proteinExistence type="predicted"/>
<dbReference type="InterPro" id="IPR043857">
    <property type="entry name" value="DUF5819"/>
</dbReference>
<feature type="region of interest" description="Disordered" evidence="1">
    <location>
        <begin position="219"/>
        <end position="270"/>
    </location>
</feature>
<reference evidence="3 4" key="3">
    <citation type="journal article" date="2011" name="Nat. Chem. Biol.">
        <title>Reveromycin A biosynthesis uses RevG and RevJ for stereospecific spiroacetal formation.</title>
        <authorList>
            <person name="Takahashi S."/>
            <person name="Toyoda A."/>
            <person name="Sekiyama Y."/>
            <person name="Takagi H."/>
            <person name="Nogawa T."/>
            <person name="Uramoto M."/>
            <person name="Suzuki R."/>
            <person name="Koshino H."/>
            <person name="Kumano T."/>
            <person name="Panthee S."/>
            <person name="Dairi T."/>
            <person name="Ishikawa J."/>
            <person name="Ikeda H."/>
            <person name="Sakaki Y."/>
            <person name="Osada H."/>
        </authorList>
    </citation>
    <scope>NUCLEOTIDE SEQUENCE [LARGE SCALE GENOMIC DNA]</scope>
    <source>
        <strain evidence="3 4">SN-593</strain>
    </source>
</reference>
<dbReference type="RefSeq" id="WP_202234855.1">
    <property type="nucleotide sequence ID" value="NZ_AP018365.1"/>
</dbReference>
<reference evidence="3 4" key="4">
    <citation type="journal article" date="2020" name="Sci. Rep.">
        <title>beta-carboline chemical signals induce reveromycin production through a LuxR family regulator in Streptomyces sp. SN-593.</title>
        <authorList>
            <person name="Panthee S."/>
            <person name="Kito N."/>
            <person name="Hayashi T."/>
            <person name="Shimizu T."/>
            <person name="Ishikawa J."/>
            <person name="Hamamoto H."/>
            <person name="Osada H."/>
            <person name="Takahashi S."/>
        </authorList>
    </citation>
    <scope>NUCLEOTIDE SEQUENCE [LARGE SCALE GENOMIC DNA]</scope>
    <source>
        <strain evidence="3 4">SN-593</strain>
    </source>
</reference>
<keyword evidence="2" id="KW-0812">Transmembrane</keyword>
<reference evidence="3 4" key="1">
    <citation type="journal article" date="2010" name="J. Bacteriol.">
        <title>Biochemical characterization of a novel indole prenyltransferase from Streptomyces sp. SN-593.</title>
        <authorList>
            <person name="Takahashi S."/>
            <person name="Takagi H."/>
            <person name="Toyoda A."/>
            <person name="Uramoto M."/>
            <person name="Nogawa T."/>
            <person name="Ueki M."/>
            <person name="Sakaki Y."/>
            <person name="Osada H."/>
        </authorList>
    </citation>
    <scope>NUCLEOTIDE SEQUENCE [LARGE SCALE GENOMIC DNA]</scope>
    <source>
        <strain evidence="3 4">SN-593</strain>
    </source>
</reference>
<feature type="compositionally biased region" description="Low complexity" evidence="1">
    <location>
        <begin position="219"/>
        <end position="262"/>
    </location>
</feature>
<sequence>MGPTEGPPPNVAGLSLPGRIAVAVVVGAVAVGALFHLGMVFLYVAPSNTLSKEHAAAVNDYIYPEFEQNWKLFAPDPLQQNVHIQARAEVSRPDGGTGTTGWVDLTGMDIAAMRHDPVPSHAQQNELRRAWGYYTDTHDAQEQPTNAVGGDLSRTYLQRIIQSRFGTKLNGGTVVRVQARAATTPVGQPTWSVSGAATPTTEYRTLPWWVVDGTAAPAAVPAPDPGTTAPATTAPVPGTTAPAPSTTGPAPSTAPAPGATVTSSGRGASS</sequence>
<gene>
    <name evidence="3" type="ORF">RVR_5089</name>
</gene>
<evidence type="ECO:0000313" key="3">
    <source>
        <dbReference type="EMBL" id="BBA98769.1"/>
    </source>
</evidence>
<dbReference type="Pfam" id="PF19136">
    <property type="entry name" value="DUF5819"/>
    <property type="match status" value="1"/>
</dbReference>
<evidence type="ECO:0000256" key="1">
    <source>
        <dbReference type="SAM" id="MobiDB-lite"/>
    </source>
</evidence>
<evidence type="ECO:0000256" key="2">
    <source>
        <dbReference type="SAM" id="Phobius"/>
    </source>
</evidence>
<reference evidence="3 4" key="2">
    <citation type="journal article" date="2011" name="J. Antibiot.">
        <title>Furaquinocins I and J: novel polyketide isoprenoid hybrid compounds from Streptomyces reveromyceticus SN-593.</title>
        <authorList>
            <person name="Panthee S."/>
            <person name="Takahashi S."/>
            <person name="Takagi H."/>
            <person name="Nogawa T."/>
            <person name="Oowada E."/>
            <person name="Uramoto M."/>
            <person name="Osada H."/>
        </authorList>
    </citation>
    <scope>NUCLEOTIDE SEQUENCE [LARGE SCALE GENOMIC DNA]</scope>
    <source>
        <strain evidence="3 4">SN-593</strain>
    </source>
</reference>
<dbReference type="Proteomes" id="UP000595703">
    <property type="component" value="Chromosome"/>
</dbReference>
<feature type="transmembrane region" description="Helical" evidence="2">
    <location>
        <begin position="20"/>
        <end position="44"/>
    </location>
</feature>
<keyword evidence="2" id="KW-1133">Transmembrane helix</keyword>
<dbReference type="EMBL" id="AP018365">
    <property type="protein sequence ID" value="BBA98769.1"/>
    <property type="molecule type" value="Genomic_DNA"/>
</dbReference>
<organism evidence="3 4">
    <name type="scientific">Actinacidiphila reveromycinica</name>
    <dbReference type="NCBI Taxonomy" id="659352"/>
    <lineage>
        <taxon>Bacteria</taxon>
        <taxon>Bacillati</taxon>
        <taxon>Actinomycetota</taxon>
        <taxon>Actinomycetes</taxon>
        <taxon>Kitasatosporales</taxon>
        <taxon>Streptomycetaceae</taxon>
        <taxon>Actinacidiphila</taxon>
    </lineage>
</organism>
<evidence type="ECO:0000313" key="4">
    <source>
        <dbReference type="Proteomes" id="UP000595703"/>
    </source>
</evidence>
<keyword evidence="4" id="KW-1185">Reference proteome</keyword>
<keyword evidence="2" id="KW-0472">Membrane</keyword>
<name>A0A7U3VPK7_9ACTN</name>
<dbReference type="AlphaFoldDB" id="A0A7U3VPK7"/>
<dbReference type="KEGG" id="arev:RVR_5089"/>